<keyword evidence="3" id="KW-0233">DNA recombination</keyword>
<dbReference type="PANTHER" id="PTHR30461:SF2">
    <property type="entry name" value="SERINE RECOMBINASE PINE-RELATED"/>
    <property type="match status" value="1"/>
</dbReference>
<evidence type="ECO:0000313" key="8">
    <source>
        <dbReference type="EMBL" id="MFH8587786.1"/>
    </source>
</evidence>
<organism evidence="8 9">
    <name type="scientific">Streptomyces celluloflavus</name>
    <dbReference type="NCBI Taxonomy" id="58344"/>
    <lineage>
        <taxon>Bacteria</taxon>
        <taxon>Bacillati</taxon>
        <taxon>Actinomycetota</taxon>
        <taxon>Actinomycetes</taxon>
        <taxon>Kitasatosporales</taxon>
        <taxon>Streptomycetaceae</taxon>
        <taxon>Streptomyces</taxon>
    </lineage>
</organism>
<reference evidence="8 9" key="1">
    <citation type="submission" date="2024-10" db="EMBL/GenBank/DDBJ databases">
        <title>The Natural Products Discovery Center: Release of the First 8490 Sequenced Strains for Exploring Actinobacteria Biosynthetic Diversity.</title>
        <authorList>
            <person name="Kalkreuter E."/>
            <person name="Kautsar S.A."/>
            <person name="Yang D."/>
            <person name="Bader C.D."/>
            <person name="Teijaro C.N."/>
            <person name="Fluegel L."/>
            <person name="Davis C.M."/>
            <person name="Simpson J.R."/>
            <person name="Lauterbach L."/>
            <person name="Steele A.D."/>
            <person name="Gui C."/>
            <person name="Meng S."/>
            <person name="Li G."/>
            <person name="Viehrig K."/>
            <person name="Ye F."/>
            <person name="Su P."/>
            <person name="Kiefer A.F."/>
            <person name="Nichols A."/>
            <person name="Cepeda A.J."/>
            <person name="Yan W."/>
            <person name="Fan B."/>
            <person name="Jiang Y."/>
            <person name="Adhikari A."/>
            <person name="Zheng C.-J."/>
            <person name="Schuster L."/>
            <person name="Cowan T.M."/>
            <person name="Smanski M.J."/>
            <person name="Chevrette M.G."/>
            <person name="De Carvalho L.P.S."/>
            <person name="Shen B."/>
        </authorList>
    </citation>
    <scope>NUCLEOTIDE SEQUENCE [LARGE SCALE GENOMIC DNA]</scope>
    <source>
        <strain evidence="8 9">NPDC018013</strain>
    </source>
</reference>
<evidence type="ECO:0000256" key="3">
    <source>
        <dbReference type="ARBA" id="ARBA00023172"/>
    </source>
</evidence>
<sequence>MGKSVISAIDVAARALDPALTLRAVDYLRVSTEDQTKGYGIAYTGKRTASHIQKKGWTHVDTFKDEGESGTLPWQEREGATKIMDLAVRTPRPFDVVVVYETRAIGRKNRVFWEWVWKLQDLGVFVAVVDEDIDNTTEDGEARMREKANEAFKELARIRKRTQGGIQEKAELGEYAGGQPHYGYRIKNQGKKGEQELVIDECDGGDVCTRTDPCEIVHEAYVLREGRKYLIKYRGDWTKSVISLNARGLVNRSGKPWSAKNFRDRLMDEDLLNARRTYRHPKRANLGPDGKPVWGPTVVIELPQIFTEEEVAELRRVVRLPKSSRGTGRVYPLSGRLQSLCGKFYTGGGAGAEDSPRYTCRGSQMPYPGAPTCSCVTLHAESVEAWAWQQVCDLLGNSEKLHALADEWVGVAKDQSVDYVARLAVLDQQIAEQDDTLDIMMAVAAKKAARAGLKGAEAEASVDKAIKREVEALESLKKERVEIEIWQAESSQADERAKDLQELVQRANARLENFGEERQAEFMELLNIKMELAGPPPCLKGLECSIGQWFRENDRLVPTLCDHSWELVMASENFPNGGTVPRQKGGLAPRTVLEAFLKKARTGAAWPELNAECGSTGLIGHWRRWVASGRWERVMEALKGAEGLPAAPRYPLPPLRMTGEVRPGVILAASVLGSHVQESDPSAPACCSSGRPVRGAGR</sequence>
<keyword evidence="5" id="KW-0175">Coiled coil</keyword>
<feature type="active site" description="O-(5'-phospho-DNA)-serine intermediate" evidence="4">
    <location>
        <position position="31"/>
    </location>
</feature>
<evidence type="ECO:0000256" key="4">
    <source>
        <dbReference type="PROSITE-ProRule" id="PRU10137"/>
    </source>
</evidence>
<feature type="region of interest" description="Disordered" evidence="6">
    <location>
        <begin position="677"/>
        <end position="698"/>
    </location>
</feature>
<dbReference type="SMART" id="SM00857">
    <property type="entry name" value="Resolvase"/>
    <property type="match status" value="1"/>
</dbReference>
<gene>
    <name evidence="8" type="ORF">ACH4GP_25865</name>
</gene>
<name>A0ABW7RJX6_9ACTN</name>
<evidence type="ECO:0000256" key="6">
    <source>
        <dbReference type="SAM" id="MobiDB-lite"/>
    </source>
</evidence>
<keyword evidence="1" id="KW-0229">DNA integration</keyword>
<dbReference type="RefSeq" id="WP_367430758.1">
    <property type="nucleotide sequence ID" value="NZ_CP108413.1"/>
</dbReference>
<accession>A0ABW7RJX6</accession>
<proteinExistence type="predicted"/>
<keyword evidence="9" id="KW-1185">Reference proteome</keyword>
<dbReference type="PROSITE" id="PS51736">
    <property type="entry name" value="RECOMBINASES_3"/>
    <property type="match status" value="1"/>
</dbReference>
<dbReference type="Proteomes" id="UP001610990">
    <property type="component" value="Unassembled WGS sequence"/>
</dbReference>
<dbReference type="PROSITE" id="PS00397">
    <property type="entry name" value="RECOMBINASES_1"/>
    <property type="match status" value="1"/>
</dbReference>
<dbReference type="EMBL" id="JBIRGH010000018">
    <property type="protein sequence ID" value="MFH8587786.1"/>
    <property type="molecule type" value="Genomic_DNA"/>
</dbReference>
<feature type="coiled-coil region" evidence="5">
    <location>
        <begin position="483"/>
        <end position="517"/>
    </location>
</feature>
<dbReference type="InterPro" id="IPR006118">
    <property type="entry name" value="Recombinase_CS"/>
</dbReference>
<dbReference type="InterPro" id="IPR006119">
    <property type="entry name" value="Resolv_N"/>
</dbReference>
<evidence type="ECO:0000259" key="7">
    <source>
        <dbReference type="PROSITE" id="PS51736"/>
    </source>
</evidence>
<evidence type="ECO:0000256" key="5">
    <source>
        <dbReference type="SAM" id="Coils"/>
    </source>
</evidence>
<dbReference type="InterPro" id="IPR050639">
    <property type="entry name" value="SSR_resolvase"/>
</dbReference>
<dbReference type="Gene3D" id="3.40.50.1390">
    <property type="entry name" value="Resolvase, N-terminal catalytic domain"/>
    <property type="match status" value="1"/>
</dbReference>
<dbReference type="SUPFAM" id="SSF53041">
    <property type="entry name" value="Resolvase-like"/>
    <property type="match status" value="1"/>
</dbReference>
<dbReference type="PANTHER" id="PTHR30461">
    <property type="entry name" value="DNA-INVERTASE FROM LAMBDOID PROPHAGE"/>
    <property type="match status" value="1"/>
</dbReference>
<comment type="caution">
    <text evidence="8">The sequence shown here is derived from an EMBL/GenBank/DDBJ whole genome shotgun (WGS) entry which is preliminary data.</text>
</comment>
<dbReference type="InterPro" id="IPR038109">
    <property type="entry name" value="DNA_bind_recomb_sf"/>
</dbReference>
<dbReference type="Gene3D" id="3.90.1750.20">
    <property type="entry name" value="Putative Large Serine Recombinase, Chain B, Domain 2"/>
    <property type="match status" value="1"/>
</dbReference>
<feature type="domain" description="Resolvase/invertase-type recombinase catalytic" evidence="7">
    <location>
        <begin position="23"/>
        <end position="173"/>
    </location>
</feature>
<dbReference type="CDD" id="cd00338">
    <property type="entry name" value="Ser_Recombinase"/>
    <property type="match status" value="1"/>
</dbReference>
<evidence type="ECO:0000256" key="2">
    <source>
        <dbReference type="ARBA" id="ARBA00023125"/>
    </source>
</evidence>
<keyword evidence="2" id="KW-0238">DNA-binding</keyword>
<evidence type="ECO:0000256" key="1">
    <source>
        <dbReference type="ARBA" id="ARBA00022908"/>
    </source>
</evidence>
<protein>
    <submittedName>
        <fullName evidence="8">Recombinase family protein</fullName>
    </submittedName>
</protein>
<evidence type="ECO:0000313" key="9">
    <source>
        <dbReference type="Proteomes" id="UP001610990"/>
    </source>
</evidence>
<dbReference type="InterPro" id="IPR036162">
    <property type="entry name" value="Resolvase-like_N_sf"/>
</dbReference>
<dbReference type="Pfam" id="PF00239">
    <property type="entry name" value="Resolvase"/>
    <property type="match status" value="1"/>
</dbReference>